<dbReference type="InterPro" id="IPR001461">
    <property type="entry name" value="Aspartic_peptidase_A1"/>
</dbReference>
<feature type="signal peptide" evidence="5">
    <location>
        <begin position="1"/>
        <end position="26"/>
    </location>
</feature>
<dbReference type="EMBL" id="BKCP01004961">
    <property type="protein sequence ID" value="GER35252.1"/>
    <property type="molecule type" value="Genomic_DNA"/>
</dbReference>
<dbReference type="FunFam" id="2.40.70.10:FF:000041">
    <property type="entry name" value="Basic 7S globulin"/>
    <property type="match status" value="1"/>
</dbReference>
<reference evidence="8" key="1">
    <citation type="journal article" date="2019" name="Curr. Biol.">
        <title>Genome Sequence of Striga asiatica Provides Insight into the Evolution of Plant Parasitism.</title>
        <authorList>
            <person name="Yoshida S."/>
            <person name="Kim S."/>
            <person name="Wafula E.K."/>
            <person name="Tanskanen J."/>
            <person name="Kim Y.M."/>
            <person name="Honaas L."/>
            <person name="Yang Z."/>
            <person name="Spallek T."/>
            <person name="Conn C.E."/>
            <person name="Ichihashi Y."/>
            <person name="Cheong K."/>
            <person name="Cui S."/>
            <person name="Der J.P."/>
            <person name="Gundlach H."/>
            <person name="Jiao Y."/>
            <person name="Hori C."/>
            <person name="Ishida J.K."/>
            <person name="Kasahara H."/>
            <person name="Kiba T."/>
            <person name="Kim M.S."/>
            <person name="Koo N."/>
            <person name="Laohavisit A."/>
            <person name="Lee Y.H."/>
            <person name="Lumba S."/>
            <person name="McCourt P."/>
            <person name="Mortimer J.C."/>
            <person name="Mutuku J.M."/>
            <person name="Nomura T."/>
            <person name="Sasaki-Sekimoto Y."/>
            <person name="Seto Y."/>
            <person name="Wang Y."/>
            <person name="Wakatake T."/>
            <person name="Sakakibara H."/>
            <person name="Demura T."/>
            <person name="Yamaguchi S."/>
            <person name="Yoneyama K."/>
            <person name="Manabe R.I."/>
            <person name="Nelson D.C."/>
            <person name="Schulman A.H."/>
            <person name="Timko M.P."/>
            <person name="dePamphilis C.W."/>
            <person name="Choi D."/>
            <person name="Shirasu K."/>
        </authorList>
    </citation>
    <scope>NUCLEOTIDE SEQUENCE [LARGE SCALE GENOMIC DNA]</scope>
    <source>
        <strain evidence="8">cv. UVA1</strain>
    </source>
</reference>
<evidence type="ECO:0000256" key="4">
    <source>
        <dbReference type="ARBA" id="ARBA00022729"/>
    </source>
</evidence>
<dbReference type="Pfam" id="PF14543">
    <property type="entry name" value="TAXi_N"/>
    <property type="match status" value="1"/>
</dbReference>
<dbReference type="Gene3D" id="2.40.70.10">
    <property type="entry name" value="Acid Proteases"/>
    <property type="match status" value="2"/>
</dbReference>
<comment type="subcellular location">
    <subcellularLocation>
        <location evidence="1">Secreted</location>
        <location evidence="1">Extracellular space</location>
    </subcellularLocation>
</comment>
<dbReference type="AlphaFoldDB" id="A0A5A7PRY0"/>
<sequence>MGLSKVSILLFLLSVLFILSPRPLNSQTPPKPQAFTFPIRKDPTTNQYYTTITIGSNSTTFNAVLDLGGKFLWFNSLDYFNSASSYRPILCGTRLCALANGVGCVFCFLSPPVPGCTNNTCSDYALNPFSGTQGYNGLGTDTLHVQSSTHTYPLPDFPFQFSDPTLRDGLAGPTAGLVGMGRTRISLHARLAAAFGIRREFAICLPSSSSGAAGRMVVGRARFRGPFRNVSLFTTPLVRNPVPTDMNEEIGNFTAEYFVGLESIRVGGRTVRLNRTLLEIDRRTGAGGTGLRTVRPYTVLERSIYGAVVEEFVRGVESMGARRVRAVAPFGACFDSGTIREYSRVPTIDLVMRGGGVYWRFYGWNSMVRVGGSNVVCLAFVEGRTNPTGPTTSVVVGGYQMENYLLRFDVENSRFGFSSALALHGTSCSDFGAA</sequence>
<dbReference type="InterPro" id="IPR021109">
    <property type="entry name" value="Peptidase_aspartic_dom_sf"/>
</dbReference>
<dbReference type="SUPFAM" id="SSF50630">
    <property type="entry name" value="Acid proteases"/>
    <property type="match status" value="1"/>
</dbReference>
<feature type="domain" description="Peptidase A1" evidence="6">
    <location>
        <begin position="48"/>
        <end position="418"/>
    </location>
</feature>
<keyword evidence="7" id="KW-0378">Hydrolase</keyword>
<evidence type="ECO:0000313" key="7">
    <source>
        <dbReference type="EMBL" id="GER35252.1"/>
    </source>
</evidence>
<evidence type="ECO:0000256" key="2">
    <source>
        <dbReference type="ARBA" id="ARBA00007447"/>
    </source>
</evidence>
<comment type="similarity">
    <text evidence="2">Belongs to the peptidase A1 family.</text>
</comment>
<dbReference type="PROSITE" id="PS51767">
    <property type="entry name" value="PEPTIDASE_A1"/>
    <property type="match status" value="1"/>
</dbReference>
<evidence type="ECO:0000259" key="6">
    <source>
        <dbReference type="PROSITE" id="PS51767"/>
    </source>
</evidence>
<dbReference type="Pfam" id="PF14541">
    <property type="entry name" value="TAXi_C"/>
    <property type="match status" value="1"/>
</dbReference>
<dbReference type="OrthoDB" id="1882431at2759"/>
<dbReference type="PANTHER" id="PTHR47965">
    <property type="entry name" value="ASPARTYL PROTEASE-RELATED"/>
    <property type="match status" value="1"/>
</dbReference>
<dbReference type="InterPro" id="IPR032799">
    <property type="entry name" value="TAXi_C"/>
</dbReference>
<dbReference type="GO" id="GO:0004190">
    <property type="term" value="F:aspartic-type endopeptidase activity"/>
    <property type="evidence" value="ECO:0007669"/>
    <property type="project" value="InterPro"/>
</dbReference>
<dbReference type="GO" id="GO:0005576">
    <property type="term" value="C:extracellular region"/>
    <property type="evidence" value="ECO:0007669"/>
    <property type="project" value="UniProtKB-SubCell"/>
</dbReference>
<evidence type="ECO:0000256" key="1">
    <source>
        <dbReference type="ARBA" id="ARBA00004239"/>
    </source>
</evidence>
<comment type="caution">
    <text evidence="7">The sequence shown here is derived from an EMBL/GenBank/DDBJ whole genome shotgun (WGS) entry which is preliminary data.</text>
</comment>
<keyword evidence="8" id="KW-1185">Reference proteome</keyword>
<name>A0A5A7PRY0_STRAF</name>
<keyword evidence="3" id="KW-0964">Secreted</keyword>
<evidence type="ECO:0000313" key="8">
    <source>
        <dbReference type="Proteomes" id="UP000325081"/>
    </source>
</evidence>
<accession>A0A5A7PRY0</accession>
<gene>
    <name evidence="7" type="ORF">STAS_11523</name>
</gene>
<dbReference type="InterPro" id="IPR033121">
    <property type="entry name" value="PEPTIDASE_A1"/>
</dbReference>
<keyword evidence="7" id="KW-0645">Protease</keyword>
<protein>
    <submittedName>
        <fullName evidence="7">Eukaryotic aspartyl protease family protein</fullName>
    </submittedName>
</protein>
<evidence type="ECO:0000256" key="5">
    <source>
        <dbReference type="SAM" id="SignalP"/>
    </source>
</evidence>
<organism evidence="7 8">
    <name type="scientific">Striga asiatica</name>
    <name type="common">Asiatic witchweed</name>
    <name type="synonym">Buchnera asiatica</name>
    <dbReference type="NCBI Taxonomy" id="4170"/>
    <lineage>
        <taxon>Eukaryota</taxon>
        <taxon>Viridiplantae</taxon>
        <taxon>Streptophyta</taxon>
        <taxon>Embryophyta</taxon>
        <taxon>Tracheophyta</taxon>
        <taxon>Spermatophyta</taxon>
        <taxon>Magnoliopsida</taxon>
        <taxon>eudicotyledons</taxon>
        <taxon>Gunneridae</taxon>
        <taxon>Pentapetalae</taxon>
        <taxon>asterids</taxon>
        <taxon>lamiids</taxon>
        <taxon>Lamiales</taxon>
        <taxon>Orobanchaceae</taxon>
        <taxon>Buchnereae</taxon>
        <taxon>Striga</taxon>
    </lineage>
</organism>
<proteinExistence type="inferred from homology"/>
<feature type="chain" id="PRO_5022805917" evidence="5">
    <location>
        <begin position="27"/>
        <end position="434"/>
    </location>
</feature>
<dbReference type="GO" id="GO:0006508">
    <property type="term" value="P:proteolysis"/>
    <property type="evidence" value="ECO:0007669"/>
    <property type="project" value="UniProtKB-KW"/>
</dbReference>
<dbReference type="Proteomes" id="UP000325081">
    <property type="component" value="Unassembled WGS sequence"/>
</dbReference>
<keyword evidence="4 5" id="KW-0732">Signal</keyword>
<dbReference type="PANTHER" id="PTHR47965:SF68">
    <property type="entry name" value="BASIC 7S GLOBULIN-LIKE"/>
    <property type="match status" value="1"/>
</dbReference>
<evidence type="ECO:0000256" key="3">
    <source>
        <dbReference type="ARBA" id="ARBA00022525"/>
    </source>
</evidence>
<dbReference type="InterPro" id="IPR032861">
    <property type="entry name" value="TAXi_N"/>
</dbReference>